<name>A0ABY2DM64_9ACTN</name>
<organism evidence="1 2">
    <name type="scientific">Micromonospora fluostatini</name>
    <dbReference type="NCBI Taxonomy" id="1629071"/>
    <lineage>
        <taxon>Bacteria</taxon>
        <taxon>Bacillati</taxon>
        <taxon>Actinomycetota</taxon>
        <taxon>Actinomycetes</taxon>
        <taxon>Micromonosporales</taxon>
        <taxon>Micromonosporaceae</taxon>
        <taxon>Micromonospora</taxon>
    </lineage>
</organism>
<dbReference type="EMBL" id="SMKE01000002">
    <property type="protein sequence ID" value="TDC02650.1"/>
    <property type="molecule type" value="Genomic_DNA"/>
</dbReference>
<protein>
    <submittedName>
        <fullName evidence="1">Uncharacterized protein</fullName>
    </submittedName>
</protein>
<comment type="caution">
    <text evidence="1">The sequence shown here is derived from an EMBL/GenBank/DDBJ whole genome shotgun (WGS) entry which is preliminary data.</text>
</comment>
<accession>A0ABY2DM64</accession>
<dbReference type="Proteomes" id="UP000295626">
    <property type="component" value="Unassembled WGS sequence"/>
</dbReference>
<gene>
    <name evidence="1" type="ORF">E1091_00165</name>
</gene>
<keyword evidence="2" id="KW-1185">Reference proteome</keyword>
<proteinExistence type="predicted"/>
<evidence type="ECO:0000313" key="2">
    <source>
        <dbReference type="Proteomes" id="UP000295626"/>
    </source>
</evidence>
<sequence length="114" mass="12418">MSWSLVRPHGADMNLPGASLVDAVERNFDAIARELGVYQRGGYKLMSATLEKGDGTLGFKPYAQLTIEAMPSQELPLTGTTDVKRTFTGNIYAKPEEIPDGVHHFEIRTAPSPA</sequence>
<reference evidence="1 2" key="1">
    <citation type="submission" date="2019-02" db="EMBL/GenBank/DDBJ databases">
        <title>Draft genome sequences of novel Actinobacteria.</title>
        <authorList>
            <person name="Sahin N."/>
            <person name="Ay H."/>
            <person name="Saygin H."/>
        </authorList>
    </citation>
    <scope>NUCLEOTIDE SEQUENCE [LARGE SCALE GENOMIC DNA]</scope>
    <source>
        <strain evidence="1 2">JCM 30529</strain>
    </source>
</reference>
<evidence type="ECO:0000313" key="1">
    <source>
        <dbReference type="EMBL" id="TDC02650.1"/>
    </source>
</evidence>